<organism evidence="3 4">
    <name type="scientific">Fusarium falciforme</name>
    <dbReference type="NCBI Taxonomy" id="195108"/>
    <lineage>
        <taxon>Eukaryota</taxon>
        <taxon>Fungi</taxon>
        <taxon>Dikarya</taxon>
        <taxon>Ascomycota</taxon>
        <taxon>Pezizomycotina</taxon>
        <taxon>Sordariomycetes</taxon>
        <taxon>Hypocreomycetidae</taxon>
        <taxon>Hypocreales</taxon>
        <taxon>Nectriaceae</taxon>
        <taxon>Fusarium</taxon>
        <taxon>Fusarium solani species complex</taxon>
    </lineage>
</organism>
<feature type="compositionally biased region" description="Pro residues" evidence="1">
    <location>
        <begin position="164"/>
        <end position="185"/>
    </location>
</feature>
<feature type="chain" id="PRO_5040971129" evidence="2">
    <location>
        <begin position="25"/>
        <end position="372"/>
    </location>
</feature>
<name>A0A9W8QWV7_9HYPO</name>
<proteinExistence type="predicted"/>
<comment type="caution">
    <text evidence="3">The sequence shown here is derived from an EMBL/GenBank/DDBJ whole genome shotgun (WGS) entry which is preliminary data.</text>
</comment>
<evidence type="ECO:0000313" key="3">
    <source>
        <dbReference type="EMBL" id="KAJ4178812.1"/>
    </source>
</evidence>
<dbReference type="EMBL" id="JAOQAV010000067">
    <property type="protein sequence ID" value="KAJ4178812.1"/>
    <property type="molecule type" value="Genomic_DNA"/>
</dbReference>
<keyword evidence="2" id="KW-0732">Signal</keyword>
<dbReference type="OrthoDB" id="89086at2759"/>
<dbReference type="AlphaFoldDB" id="A0A9W8QWV7"/>
<dbReference type="Proteomes" id="UP001152087">
    <property type="component" value="Unassembled WGS sequence"/>
</dbReference>
<sequence length="372" mass="40696">MAFFNSISASAALTLLSCIPLATSQNTPNEHLVLADCGIGQGPDGGSTSREAFYYNSHVWTGNGDETNNPTMVVNVPWSGQYPWTQQGGIGFTMPNGDDFAVLIKADVKDPNDAGIAAHAFESDKDLTCYSYHKDKVYQLADGTWCSSAYVCNHFDKAYALPGESPPKPSPKPTTPEPSPKPTTPEPQKTEIRGSTNADWVEFYNQPAARIMATARDAFNEDSYNCDTTKRSISDKCTIRWECSGDPATDALDKMASVFEELSKSSKFTSEREVTTEVCRSPDTRPGREGSCRLYETKVDKYFRMPSTIELVMRNLPRPGSGDNSNEHGRMKYTVECEASVWECTLCKGIGKALSIPVPSVGFAVWLGCTAC</sequence>
<feature type="signal peptide" evidence="2">
    <location>
        <begin position="1"/>
        <end position="24"/>
    </location>
</feature>
<feature type="region of interest" description="Disordered" evidence="1">
    <location>
        <begin position="163"/>
        <end position="198"/>
    </location>
</feature>
<evidence type="ECO:0000256" key="1">
    <source>
        <dbReference type="SAM" id="MobiDB-lite"/>
    </source>
</evidence>
<accession>A0A9W8QWV7</accession>
<keyword evidence="4" id="KW-1185">Reference proteome</keyword>
<gene>
    <name evidence="3" type="ORF">NW755_012927</name>
</gene>
<evidence type="ECO:0000313" key="4">
    <source>
        <dbReference type="Proteomes" id="UP001152087"/>
    </source>
</evidence>
<protein>
    <submittedName>
        <fullName evidence="3">Uncharacterized protein</fullName>
    </submittedName>
</protein>
<reference evidence="3" key="1">
    <citation type="submission" date="2022-09" db="EMBL/GenBank/DDBJ databases">
        <title>Fusarium specimens isolated from Avocado Roots.</title>
        <authorList>
            <person name="Stajich J."/>
            <person name="Roper C."/>
            <person name="Heimlech-Rivalta G."/>
        </authorList>
    </citation>
    <scope>NUCLEOTIDE SEQUENCE</scope>
    <source>
        <strain evidence="3">A02</strain>
    </source>
</reference>
<evidence type="ECO:0000256" key="2">
    <source>
        <dbReference type="SAM" id="SignalP"/>
    </source>
</evidence>